<gene>
    <name evidence="2" type="ORF">NSCI0253_LOCUS23960</name>
</gene>
<sequence length="158" mass="18241">MRRRETGVVSNFFRQRCYGFVTREGKESSFSTDVQLHIENAKGDKLKDYVRKQGLLPGQQIRYTLDFEEHKGKGYAANWELVNGPSLSPSRSPRGRGSPSYGRDRSPPRRARRSPCARSSPSYGRSRPDGERGRHRGRSESSSPSRRRKRSRRRRSRS</sequence>
<dbReference type="Gene3D" id="2.40.50.140">
    <property type="entry name" value="Nucleic acid-binding proteins"/>
    <property type="match status" value="1"/>
</dbReference>
<organism evidence="2">
    <name type="scientific">Noctiluca scintillans</name>
    <name type="common">Sea sparkle</name>
    <name type="synonym">Red tide dinoflagellate</name>
    <dbReference type="NCBI Taxonomy" id="2966"/>
    <lineage>
        <taxon>Eukaryota</taxon>
        <taxon>Sar</taxon>
        <taxon>Alveolata</taxon>
        <taxon>Dinophyceae</taxon>
        <taxon>Noctilucales</taxon>
        <taxon>Noctilucaceae</taxon>
        <taxon>Noctiluca</taxon>
    </lineage>
</organism>
<reference evidence="2" key="1">
    <citation type="submission" date="2021-01" db="EMBL/GenBank/DDBJ databases">
        <authorList>
            <person name="Corre E."/>
            <person name="Pelletier E."/>
            <person name="Niang G."/>
            <person name="Scheremetjew M."/>
            <person name="Finn R."/>
            <person name="Kale V."/>
            <person name="Holt S."/>
            <person name="Cochrane G."/>
            <person name="Meng A."/>
            <person name="Brown T."/>
            <person name="Cohen L."/>
        </authorList>
    </citation>
    <scope>NUCLEOTIDE SEQUENCE</scope>
</reference>
<name>A0A7S1ACF2_NOCSC</name>
<protein>
    <recommendedName>
        <fullName evidence="3">CSD domain-containing protein</fullName>
    </recommendedName>
</protein>
<proteinExistence type="predicted"/>
<feature type="compositionally biased region" description="Basic residues" evidence="1">
    <location>
        <begin position="145"/>
        <end position="158"/>
    </location>
</feature>
<dbReference type="AlphaFoldDB" id="A0A7S1ACF2"/>
<feature type="compositionally biased region" description="Low complexity" evidence="1">
    <location>
        <begin position="84"/>
        <end position="101"/>
    </location>
</feature>
<dbReference type="EMBL" id="HBFQ01034001">
    <property type="protein sequence ID" value="CAD8849610.1"/>
    <property type="molecule type" value="Transcribed_RNA"/>
</dbReference>
<evidence type="ECO:0008006" key="3">
    <source>
        <dbReference type="Google" id="ProtNLM"/>
    </source>
</evidence>
<evidence type="ECO:0000256" key="1">
    <source>
        <dbReference type="SAM" id="MobiDB-lite"/>
    </source>
</evidence>
<accession>A0A7S1ACF2</accession>
<dbReference type="InterPro" id="IPR012340">
    <property type="entry name" value="NA-bd_OB-fold"/>
</dbReference>
<evidence type="ECO:0000313" key="2">
    <source>
        <dbReference type="EMBL" id="CAD8849610.1"/>
    </source>
</evidence>
<feature type="region of interest" description="Disordered" evidence="1">
    <location>
        <begin position="80"/>
        <end position="158"/>
    </location>
</feature>